<organism evidence="4 5">
    <name type="scientific">Sphingomonas canadensis</name>
    <dbReference type="NCBI Taxonomy" id="1219257"/>
    <lineage>
        <taxon>Bacteria</taxon>
        <taxon>Pseudomonadati</taxon>
        <taxon>Pseudomonadota</taxon>
        <taxon>Alphaproteobacteria</taxon>
        <taxon>Sphingomonadales</taxon>
        <taxon>Sphingomonadaceae</taxon>
        <taxon>Sphingomonas</taxon>
    </lineage>
</organism>
<feature type="signal peptide" evidence="3">
    <location>
        <begin position="1"/>
        <end position="22"/>
    </location>
</feature>
<keyword evidence="5" id="KW-1185">Reference proteome</keyword>
<dbReference type="SUPFAM" id="SSF53474">
    <property type="entry name" value="alpha/beta-Hydrolases"/>
    <property type="match status" value="1"/>
</dbReference>
<comment type="similarity">
    <text evidence="1">Belongs to the esterase D family.</text>
</comment>
<name>A0ABW3HCQ7_9SPHN</name>
<accession>A0ABW3HCQ7</accession>
<dbReference type="EMBL" id="JBHTJG010000006">
    <property type="protein sequence ID" value="MFD0947287.1"/>
    <property type="molecule type" value="Genomic_DNA"/>
</dbReference>
<dbReference type="RefSeq" id="WP_264944958.1">
    <property type="nucleotide sequence ID" value="NZ_JAPDRA010000006.1"/>
</dbReference>
<evidence type="ECO:0000256" key="1">
    <source>
        <dbReference type="ARBA" id="ARBA00005622"/>
    </source>
</evidence>
<sequence length="270" mass="29034">MAAALRLLLLALLALLPVPAVAQDEGVPVVIGRSYVLPSKAMGAGRTINVWLPPGYEGGTQRYPVLYLLDGGLAQDFHHISGIAQLGNVAGMTRDMIVVGIESVDRRNELAFAPADPELRTKYPTAGESARFRRFLAGELKPWVAARYRTSGEDALIGESLAGLFVVETLLRQPALFGAYIAISPSLWWDDMALVKAAPPLLAGTGGRRLWLMVADEQGMGVEPFAALLKAQAPAALQWTYKPRPEESHATIYHGAALAAIRELFAVPAQ</sequence>
<dbReference type="InterPro" id="IPR052558">
    <property type="entry name" value="Siderophore_Hydrolase_D"/>
</dbReference>
<dbReference type="Pfam" id="PF00756">
    <property type="entry name" value="Esterase"/>
    <property type="match status" value="1"/>
</dbReference>
<comment type="caution">
    <text evidence="4">The sequence shown here is derived from an EMBL/GenBank/DDBJ whole genome shotgun (WGS) entry which is preliminary data.</text>
</comment>
<dbReference type="PANTHER" id="PTHR40841">
    <property type="entry name" value="SIDEROPHORE TRIACETYLFUSARININE C ESTERASE"/>
    <property type="match status" value="1"/>
</dbReference>
<dbReference type="InterPro" id="IPR000801">
    <property type="entry name" value="Esterase-like"/>
</dbReference>
<reference evidence="5" key="1">
    <citation type="journal article" date="2019" name="Int. J. Syst. Evol. Microbiol.">
        <title>The Global Catalogue of Microorganisms (GCM) 10K type strain sequencing project: providing services to taxonomists for standard genome sequencing and annotation.</title>
        <authorList>
            <consortium name="The Broad Institute Genomics Platform"/>
            <consortium name="The Broad Institute Genome Sequencing Center for Infectious Disease"/>
            <person name="Wu L."/>
            <person name="Ma J."/>
        </authorList>
    </citation>
    <scope>NUCLEOTIDE SEQUENCE [LARGE SCALE GENOMIC DNA]</scope>
    <source>
        <strain evidence="5">CCUG 62982</strain>
    </source>
</reference>
<evidence type="ECO:0000313" key="4">
    <source>
        <dbReference type="EMBL" id="MFD0947287.1"/>
    </source>
</evidence>
<evidence type="ECO:0000256" key="2">
    <source>
        <dbReference type="ARBA" id="ARBA00022801"/>
    </source>
</evidence>
<evidence type="ECO:0000256" key="3">
    <source>
        <dbReference type="SAM" id="SignalP"/>
    </source>
</evidence>
<dbReference type="PANTHER" id="PTHR40841:SF2">
    <property type="entry name" value="SIDEROPHORE-DEGRADING ESTERASE (EUROFUNG)"/>
    <property type="match status" value="1"/>
</dbReference>
<protein>
    <submittedName>
        <fullName evidence="4">Alpha/beta hydrolase</fullName>
    </submittedName>
</protein>
<dbReference type="Proteomes" id="UP001596977">
    <property type="component" value="Unassembled WGS sequence"/>
</dbReference>
<proteinExistence type="inferred from homology"/>
<evidence type="ECO:0000313" key="5">
    <source>
        <dbReference type="Proteomes" id="UP001596977"/>
    </source>
</evidence>
<gene>
    <name evidence="4" type="ORF">ACFQ1E_13135</name>
</gene>
<dbReference type="Gene3D" id="3.40.50.1820">
    <property type="entry name" value="alpha/beta hydrolase"/>
    <property type="match status" value="1"/>
</dbReference>
<keyword evidence="2 4" id="KW-0378">Hydrolase</keyword>
<feature type="chain" id="PRO_5047108420" evidence="3">
    <location>
        <begin position="23"/>
        <end position="270"/>
    </location>
</feature>
<dbReference type="InterPro" id="IPR029058">
    <property type="entry name" value="AB_hydrolase_fold"/>
</dbReference>
<dbReference type="GO" id="GO:0016787">
    <property type="term" value="F:hydrolase activity"/>
    <property type="evidence" value="ECO:0007669"/>
    <property type="project" value="UniProtKB-KW"/>
</dbReference>
<keyword evidence="3" id="KW-0732">Signal</keyword>